<evidence type="ECO:0000256" key="5">
    <source>
        <dbReference type="HAMAP-Rule" id="MF_01315"/>
    </source>
</evidence>
<sequence>MRISGIEIPDNERAQVALTRFFGIGPKNVVELAKKAGIDLNARIKTLTRDDIGTLMKALEEFRTEGDLKREIRENIDRLKAIKCYRGVRHLVSLPVRGQRTKTNSRTRKGRKKTVGSLTKEAWAKIETQQKGAAAATAPAKK</sequence>
<organism evidence="8 9">
    <name type="scientific">Candidatus Shapirobacteria bacterium GW2011_GWE1_38_10</name>
    <dbReference type="NCBI Taxonomy" id="1618488"/>
    <lineage>
        <taxon>Bacteria</taxon>
        <taxon>Candidatus Shapironibacteriota</taxon>
    </lineage>
</organism>
<dbReference type="GO" id="GO:0019843">
    <property type="term" value="F:rRNA binding"/>
    <property type="evidence" value="ECO:0007669"/>
    <property type="project" value="UniProtKB-UniRule"/>
</dbReference>
<dbReference type="GO" id="GO:0003735">
    <property type="term" value="F:structural constituent of ribosome"/>
    <property type="evidence" value="ECO:0007669"/>
    <property type="project" value="InterPro"/>
</dbReference>
<dbReference type="PANTHER" id="PTHR10871">
    <property type="entry name" value="30S RIBOSOMAL PROTEIN S13/40S RIBOSOMAL PROTEIN S18"/>
    <property type="match status" value="1"/>
</dbReference>
<comment type="similarity">
    <text evidence="1 5 6">Belongs to the universal ribosomal protein uS13 family.</text>
</comment>
<keyword evidence="3 5" id="KW-0687">Ribonucleoprotein</keyword>
<protein>
    <recommendedName>
        <fullName evidence="4 5">Small ribosomal subunit protein uS13</fullName>
    </recommendedName>
</protein>
<evidence type="ECO:0000313" key="9">
    <source>
        <dbReference type="Proteomes" id="UP000034231"/>
    </source>
</evidence>
<comment type="subunit">
    <text evidence="5">Part of the 30S ribosomal subunit. Forms a loose heterodimer with protein S19. Forms two bridges to the 50S subunit in the 70S ribosome.</text>
</comment>
<dbReference type="InterPro" id="IPR018269">
    <property type="entry name" value="Ribosomal_uS13_CS"/>
</dbReference>
<accession>A0A0G0LC11</accession>
<evidence type="ECO:0000256" key="4">
    <source>
        <dbReference type="ARBA" id="ARBA00035166"/>
    </source>
</evidence>
<dbReference type="InterPro" id="IPR001892">
    <property type="entry name" value="Ribosomal_uS13"/>
</dbReference>
<keyword evidence="5" id="KW-0699">rRNA-binding</keyword>
<keyword evidence="5" id="KW-0694">RNA-binding</keyword>
<dbReference type="PIRSF" id="PIRSF002134">
    <property type="entry name" value="Ribosomal_S13"/>
    <property type="match status" value="1"/>
</dbReference>
<dbReference type="GO" id="GO:0005829">
    <property type="term" value="C:cytosol"/>
    <property type="evidence" value="ECO:0007669"/>
    <property type="project" value="TreeGrafter"/>
</dbReference>
<dbReference type="Gene3D" id="1.10.8.50">
    <property type="match status" value="1"/>
</dbReference>
<evidence type="ECO:0000256" key="2">
    <source>
        <dbReference type="ARBA" id="ARBA00022980"/>
    </source>
</evidence>
<reference evidence="8 9" key="1">
    <citation type="journal article" date="2015" name="Nature">
        <title>rRNA introns, odd ribosomes, and small enigmatic genomes across a large radiation of phyla.</title>
        <authorList>
            <person name="Brown C.T."/>
            <person name="Hug L.A."/>
            <person name="Thomas B.C."/>
            <person name="Sharon I."/>
            <person name="Castelle C.J."/>
            <person name="Singh A."/>
            <person name="Wilkins M.J."/>
            <person name="Williams K.H."/>
            <person name="Banfield J.F."/>
        </authorList>
    </citation>
    <scope>NUCLEOTIDE SEQUENCE [LARGE SCALE GENOMIC DNA]</scope>
</reference>
<keyword evidence="5" id="KW-0820">tRNA-binding</keyword>
<dbReference type="AlphaFoldDB" id="A0A0G0LC11"/>
<evidence type="ECO:0000256" key="7">
    <source>
        <dbReference type="SAM" id="MobiDB-lite"/>
    </source>
</evidence>
<evidence type="ECO:0000256" key="1">
    <source>
        <dbReference type="ARBA" id="ARBA00008080"/>
    </source>
</evidence>
<dbReference type="PROSITE" id="PS50159">
    <property type="entry name" value="RIBOSOMAL_S13_2"/>
    <property type="match status" value="1"/>
</dbReference>
<dbReference type="HAMAP" id="MF_01315">
    <property type="entry name" value="Ribosomal_uS13"/>
    <property type="match status" value="1"/>
</dbReference>
<dbReference type="InterPro" id="IPR027437">
    <property type="entry name" value="Rbsml_uS13_C"/>
</dbReference>
<feature type="region of interest" description="Disordered" evidence="7">
    <location>
        <begin position="96"/>
        <end position="121"/>
    </location>
</feature>
<dbReference type="PROSITE" id="PS00646">
    <property type="entry name" value="RIBOSOMAL_S13_1"/>
    <property type="match status" value="1"/>
</dbReference>
<dbReference type="FunFam" id="1.10.8.50:FF:000001">
    <property type="entry name" value="30S ribosomal protein S13"/>
    <property type="match status" value="1"/>
</dbReference>
<feature type="compositionally biased region" description="Basic residues" evidence="7">
    <location>
        <begin position="99"/>
        <end position="114"/>
    </location>
</feature>
<evidence type="ECO:0000256" key="3">
    <source>
        <dbReference type="ARBA" id="ARBA00023274"/>
    </source>
</evidence>
<dbReference type="GO" id="GO:0000049">
    <property type="term" value="F:tRNA binding"/>
    <property type="evidence" value="ECO:0007669"/>
    <property type="project" value="UniProtKB-UniRule"/>
</dbReference>
<comment type="function">
    <text evidence="5">Located at the top of the head of the 30S subunit, it contacts several helices of the 16S rRNA. In the 70S ribosome it contacts the 23S rRNA (bridge B1a) and protein L5 of the 50S subunit (bridge B1b), connecting the 2 subunits; these bridges are implicated in subunit movement. Contacts the tRNAs in the A and P-sites.</text>
</comment>
<dbReference type="EMBL" id="LBTX01000008">
    <property type="protein sequence ID" value="KKQ50161.1"/>
    <property type="molecule type" value="Genomic_DNA"/>
</dbReference>
<name>A0A0G0LC11_9BACT</name>
<proteinExistence type="inferred from homology"/>
<dbReference type="Proteomes" id="UP000034231">
    <property type="component" value="Unassembled WGS sequence"/>
</dbReference>
<evidence type="ECO:0000313" key="8">
    <source>
        <dbReference type="EMBL" id="KKQ50161.1"/>
    </source>
</evidence>
<dbReference type="GO" id="GO:0015935">
    <property type="term" value="C:small ribosomal subunit"/>
    <property type="evidence" value="ECO:0007669"/>
    <property type="project" value="TreeGrafter"/>
</dbReference>
<dbReference type="GO" id="GO:0006412">
    <property type="term" value="P:translation"/>
    <property type="evidence" value="ECO:0007669"/>
    <property type="project" value="UniProtKB-UniRule"/>
</dbReference>
<keyword evidence="2 5" id="KW-0689">Ribosomal protein</keyword>
<gene>
    <name evidence="5" type="primary">rpsM</name>
    <name evidence="8" type="ORF">US68_C0008G0046</name>
</gene>
<dbReference type="SUPFAM" id="SSF46946">
    <property type="entry name" value="S13-like H2TH domain"/>
    <property type="match status" value="1"/>
</dbReference>
<dbReference type="PATRIC" id="fig|1618488.3.peg.465"/>
<dbReference type="Pfam" id="PF00416">
    <property type="entry name" value="Ribosomal_S13"/>
    <property type="match status" value="1"/>
</dbReference>
<comment type="caution">
    <text evidence="8">The sequence shown here is derived from an EMBL/GenBank/DDBJ whole genome shotgun (WGS) entry which is preliminary data.</text>
</comment>
<evidence type="ECO:0000256" key="6">
    <source>
        <dbReference type="RuleBase" id="RU003830"/>
    </source>
</evidence>
<dbReference type="Gene3D" id="4.10.910.10">
    <property type="entry name" value="30s ribosomal protein s13, domain 2"/>
    <property type="match status" value="1"/>
</dbReference>
<dbReference type="InterPro" id="IPR010979">
    <property type="entry name" value="Ribosomal_uS13-like_H2TH"/>
</dbReference>
<dbReference type="PANTHER" id="PTHR10871:SF1">
    <property type="entry name" value="SMALL RIBOSOMAL SUBUNIT PROTEIN US13M"/>
    <property type="match status" value="1"/>
</dbReference>